<feature type="binding site" evidence="2">
    <location>
        <position position="73"/>
    </location>
    <ligand>
        <name>Fe cation</name>
        <dbReference type="ChEBI" id="CHEBI:24875"/>
        <label>2</label>
    </ligand>
</feature>
<accession>A0A1F4S3J1</accession>
<dbReference type="PANTHER" id="PTHR36303:SF1">
    <property type="entry name" value="2',3'-CYCLIC-NUCLEOTIDE 2'-PHOSPHODIESTERASE"/>
    <property type="match status" value="1"/>
</dbReference>
<feature type="binding site" evidence="2">
    <location>
        <position position="46"/>
    </location>
    <ligand>
        <name>Fe cation</name>
        <dbReference type="ChEBI" id="CHEBI:24875"/>
        <label>1</label>
    </ligand>
</feature>
<name>A0A1F4S3J1_UNCSA</name>
<dbReference type="GO" id="GO:0046872">
    <property type="term" value="F:metal ion binding"/>
    <property type="evidence" value="ECO:0007669"/>
    <property type="project" value="UniProtKB-KW"/>
</dbReference>
<sequence length="278" mass="30798">MLQNKTVNILFIGDIIGSLGRKVTQNILPELKRELNVDITIAQGENSAHGYGITKKIYNWFSDIGINVITMGNHVWDKKEIIKDAASFEMMARPANFPLEKGVPGKEYVIEKTKDGHRIAVVSLVGRVFMSPLDCPFQASDRILKEIEKDADIIIIDIHAEATSEKVALSYYLDGKVSAIFGTHTHVITADERILPGGTAYITDVGMVGGKNSIIGMKKEQILKKFITGMHEKFEPVEEDDGIFNAVFAQIDSKTGRAVSIKKIIKTIDDPFNPDHSL</sequence>
<dbReference type="InterPro" id="IPR005235">
    <property type="entry name" value="YmdB-like"/>
</dbReference>
<dbReference type="SUPFAM" id="SSF56300">
    <property type="entry name" value="Metallo-dependent phosphatases"/>
    <property type="match status" value="1"/>
</dbReference>
<evidence type="ECO:0000256" key="2">
    <source>
        <dbReference type="PIRSR" id="PIRSR004789-51"/>
    </source>
</evidence>
<gene>
    <name evidence="3" type="ORF">A2290_01550</name>
</gene>
<feature type="binding site" evidence="2">
    <location>
        <position position="184"/>
    </location>
    <ligand>
        <name>Fe cation</name>
        <dbReference type="ChEBI" id="CHEBI:24875"/>
        <label>2</label>
    </ligand>
</feature>
<dbReference type="Proteomes" id="UP000177905">
    <property type="component" value="Unassembled WGS sequence"/>
</dbReference>
<feature type="binding site" evidence="2">
    <location>
        <position position="45"/>
    </location>
    <ligand>
        <name>Fe cation</name>
        <dbReference type="ChEBI" id="CHEBI:24875"/>
        <label>1</label>
    </ligand>
</feature>
<dbReference type="AlphaFoldDB" id="A0A1F4S3J1"/>
<comment type="caution">
    <text evidence="3">The sequence shown here is derived from an EMBL/GenBank/DDBJ whole genome shotgun (WGS) entry which is preliminary data.</text>
</comment>
<feature type="binding site" evidence="2">
    <location>
        <position position="45"/>
    </location>
    <ligand>
        <name>Fe cation</name>
        <dbReference type="ChEBI" id="CHEBI:24875"/>
        <label>2</label>
    </ligand>
</feature>
<dbReference type="EMBL" id="MEUA01000027">
    <property type="protein sequence ID" value="OGC14994.1"/>
    <property type="molecule type" value="Genomic_DNA"/>
</dbReference>
<evidence type="ECO:0000256" key="1">
    <source>
        <dbReference type="PIRSR" id="PIRSR004789-50"/>
    </source>
</evidence>
<keyword evidence="2" id="KW-0479">Metal-binding</keyword>
<proteinExistence type="predicted"/>
<dbReference type="InterPro" id="IPR029052">
    <property type="entry name" value="Metallo-depent_PP-like"/>
</dbReference>
<dbReference type="PIRSF" id="PIRSF004789">
    <property type="entry name" value="DR1281"/>
    <property type="match status" value="1"/>
</dbReference>
<dbReference type="Gene3D" id="3.60.21.10">
    <property type="match status" value="1"/>
</dbReference>
<reference evidence="3 4" key="1">
    <citation type="journal article" date="2016" name="Nat. Commun.">
        <title>Thousands of microbial genomes shed light on interconnected biogeochemical processes in an aquifer system.</title>
        <authorList>
            <person name="Anantharaman K."/>
            <person name="Brown C.T."/>
            <person name="Hug L.A."/>
            <person name="Sharon I."/>
            <person name="Castelle C.J."/>
            <person name="Probst A.J."/>
            <person name="Thomas B.C."/>
            <person name="Singh A."/>
            <person name="Wilkins M.J."/>
            <person name="Karaoz U."/>
            <person name="Brodie E.L."/>
            <person name="Williams K.H."/>
            <person name="Hubbard S.S."/>
            <person name="Banfield J.F."/>
        </authorList>
    </citation>
    <scope>NUCLEOTIDE SEQUENCE [LARGE SCALE GENOMIC DNA]</scope>
</reference>
<dbReference type="NCBIfam" id="TIGR00282">
    <property type="entry name" value="TIGR00282 family metallophosphoesterase"/>
    <property type="match status" value="1"/>
</dbReference>
<feature type="active site" description="Proton donor" evidence="1">
    <location>
        <position position="74"/>
    </location>
</feature>
<feature type="binding site" evidence="2">
    <location>
        <position position="14"/>
    </location>
    <ligand>
        <name>Fe cation</name>
        <dbReference type="ChEBI" id="CHEBI:24875"/>
        <label>1</label>
    </ligand>
</feature>
<evidence type="ECO:0000313" key="3">
    <source>
        <dbReference type="EMBL" id="OGC14994.1"/>
    </source>
</evidence>
<feature type="binding site" evidence="2">
    <location>
        <position position="159"/>
    </location>
    <ligand>
        <name>Fe cation</name>
        <dbReference type="ChEBI" id="CHEBI:24875"/>
        <label>2</label>
    </ligand>
</feature>
<evidence type="ECO:0000313" key="4">
    <source>
        <dbReference type="Proteomes" id="UP000177905"/>
    </source>
</evidence>
<feature type="binding site" evidence="2">
    <location>
        <position position="186"/>
    </location>
    <ligand>
        <name>Fe cation</name>
        <dbReference type="ChEBI" id="CHEBI:24875"/>
        <label>1</label>
    </ligand>
</feature>
<organism evidence="3 4">
    <name type="scientific">candidate division WOR-1 bacterium RIFOXYB2_FULL_36_35</name>
    <dbReference type="NCBI Taxonomy" id="1802578"/>
    <lineage>
        <taxon>Bacteria</taxon>
        <taxon>Bacillati</taxon>
        <taxon>Saganbacteria</taxon>
    </lineage>
</organism>
<dbReference type="GO" id="GO:0004113">
    <property type="term" value="F:2',3'-cyclic-nucleotide 3'-phosphodiesterase activity"/>
    <property type="evidence" value="ECO:0007669"/>
    <property type="project" value="TreeGrafter"/>
</dbReference>
<dbReference type="Pfam" id="PF13277">
    <property type="entry name" value="YmdB"/>
    <property type="match status" value="1"/>
</dbReference>
<protein>
    <submittedName>
        <fullName evidence="3">Metallophosphoesterase</fullName>
    </submittedName>
</protein>
<dbReference type="PANTHER" id="PTHR36303">
    <property type="entry name" value="2',3'-CYCLIC-NUCLEOTIDE 2'-PHOSPHODIESTERASE"/>
    <property type="match status" value="1"/>
</dbReference>